<dbReference type="Proteomes" id="UP000886520">
    <property type="component" value="Chromosome 15"/>
</dbReference>
<feature type="transmembrane region" description="Helical" evidence="1">
    <location>
        <begin position="285"/>
        <end position="304"/>
    </location>
</feature>
<evidence type="ECO:0000256" key="1">
    <source>
        <dbReference type="SAM" id="Phobius"/>
    </source>
</evidence>
<dbReference type="SUPFAM" id="SSF53474">
    <property type="entry name" value="alpha/beta-Hydrolases"/>
    <property type="match status" value="1"/>
</dbReference>
<keyword evidence="1" id="KW-0472">Membrane</keyword>
<dbReference type="OrthoDB" id="10022521at2759"/>
<organism evidence="2 3">
    <name type="scientific">Adiantum capillus-veneris</name>
    <name type="common">Maidenhair fern</name>
    <dbReference type="NCBI Taxonomy" id="13818"/>
    <lineage>
        <taxon>Eukaryota</taxon>
        <taxon>Viridiplantae</taxon>
        <taxon>Streptophyta</taxon>
        <taxon>Embryophyta</taxon>
        <taxon>Tracheophyta</taxon>
        <taxon>Polypodiopsida</taxon>
        <taxon>Polypodiidae</taxon>
        <taxon>Polypodiales</taxon>
        <taxon>Pteridineae</taxon>
        <taxon>Pteridaceae</taxon>
        <taxon>Vittarioideae</taxon>
        <taxon>Adiantum</taxon>
    </lineage>
</organism>
<evidence type="ECO:0000313" key="3">
    <source>
        <dbReference type="Proteomes" id="UP000886520"/>
    </source>
</evidence>
<dbReference type="InterPro" id="IPR029058">
    <property type="entry name" value="AB_hydrolase_fold"/>
</dbReference>
<dbReference type="PANTHER" id="PTHR35128">
    <property type="entry name" value="SECRETION-REGULATING GUANINE NUCLEOTIDE EXCHANGE FACTOR"/>
    <property type="match status" value="1"/>
</dbReference>
<dbReference type="EMBL" id="JABFUD020000015">
    <property type="protein sequence ID" value="KAI5069128.1"/>
    <property type="molecule type" value="Genomic_DNA"/>
</dbReference>
<name>A0A9D4ZB86_ADICA</name>
<reference evidence="2" key="1">
    <citation type="submission" date="2021-01" db="EMBL/GenBank/DDBJ databases">
        <title>Adiantum capillus-veneris genome.</title>
        <authorList>
            <person name="Fang Y."/>
            <person name="Liao Q."/>
        </authorList>
    </citation>
    <scope>NUCLEOTIDE SEQUENCE</scope>
    <source>
        <strain evidence="2">H3</strain>
        <tissue evidence="2">Leaf</tissue>
    </source>
</reference>
<evidence type="ECO:0000313" key="2">
    <source>
        <dbReference type="EMBL" id="KAI5069128.1"/>
    </source>
</evidence>
<gene>
    <name evidence="2" type="ORF">GOP47_0015429</name>
</gene>
<feature type="transmembrane region" description="Helical" evidence="1">
    <location>
        <begin position="140"/>
        <end position="160"/>
    </location>
</feature>
<proteinExistence type="predicted"/>
<comment type="caution">
    <text evidence="2">The sequence shown here is derived from an EMBL/GenBank/DDBJ whole genome shotgun (WGS) entry which is preliminary data.</text>
</comment>
<keyword evidence="1" id="KW-1133">Transmembrane helix</keyword>
<keyword evidence="1" id="KW-0812">Transmembrane</keyword>
<keyword evidence="3" id="KW-1185">Reference proteome</keyword>
<sequence>MMPRSSCLSPIFTILDVVSSSYYGKFFKEHADKQSSEERIVIDPCVSLPRKRAQLQSRKSCQFPFLVPSLRPPTITSTAQEEQLGESPGDACIYFNVVGASTNPNFAQKVNMVRRILEGGFRHSTAQGFSYSVRSQISAFWYQVLIAAVVLILAPLLIFASRHSPVFSSRKLVWVETSIFSGLAGNLEYIQATQVVWQIPSSPKAILFIAHGCHCRATFFWDRSTTCSECIGLPEERSIVARALGKGYAVIAISSTRECWGLQADKTKVLTTLSSWIRDKGLERLPVVALGASSGGFFVSALAMEYKFSALVIMISEGKFKSLQVKENYPSTLFMHMPKDKRRAALIKDAMDMLRGKGIETAEVKCYQLPVTPQLFTKIPGMDTKTSERIYRALRGTSMLDSASFMTKDGRFLNWMTLLKRQQVMPEKSLRKWELHLQELLNLAFGYHEMTSLQADDMFKWFDSHLPKDTF</sequence>
<dbReference type="PANTHER" id="PTHR35128:SF1">
    <property type="entry name" value="SECRETION-REGULATING GUANINE NUCLEOTIDE EXCHANGE FACTOR"/>
    <property type="match status" value="1"/>
</dbReference>
<protein>
    <submittedName>
        <fullName evidence="2">Uncharacterized protein</fullName>
    </submittedName>
</protein>
<accession>A0A9D4ZB86</accession>
<dbReference type="Gene3D" id="3.40.50.1820">
    <property type="entry name" value="alpha/beta hydrolase"/>
    <property type="match status" value="1"/>
</dbReference>
<dbReference type="AlphaFoldDB" id="A0A9D4ZB86"/>